<dbReference type="PANTHER" id="PTHR11211">
    <property type="entry name" value="IROQUOIS-CLASS HOMEODOMAIN PROTEIN IRX"/>
    <property type="match status" value="1"/>
</dbReference>
<dbReference type="GO" id="GO:0045926">
    <property type="term" value="P:negative regulation of growth"/>
    <property type="evidence" value="ECO:0007669"/>
    <property type="project" value="UniProtKB-ARBA"/>
</dbReference>
<evidence type="ECO:0000313" key="9">
    <source>
        <dbReference type="EMBL" id="KAF0286666.1"/>
    </source>
</evidence>
<protein>
    <submittedName>
        <fullName evidence="9">Homeobox protein araucan</fullName>
    </submittedName>
</protein>
<keyword evidence="4 6" id="KW-0371">Homeobox</keyword>
<feature type="domain" description="Homeobox" evidence="8">
    <location>
        <begin position="148"/>
        <end position="211"/>
    </location>
</feature>
<feature type="DNA-binding region" description="Homeobox" evidence="6">
    <location>
        <begin position="150"/>
        <end position="212"/>
    </location>
</feature>
<dbReference type="InterPro" id="IPR008422">
    <property type="entry name" value="KN_HD"/>
</dbReference>
<dbReference type="SMART" id="SM00389">
    <property type="entry name" value="HOX"/>
    <property type="match status" value="1"/>
</dbReference>
<comment type="subcellular location">
    <subcellularLocation>
        <location evidence="1 6">Nucleus</location>
    </subcellularLocation>
</comment>
<feature type="region of interest" description="Disordered" evidence="7">
    <location>
        <begin position="212"/>
        <end position="279"/>
    </location>
</feature>
<sequence length="323" mass="34323">MAGYAQFGYPYATAASQLLMPGSQPTATVAGGGGGSGSGCCETGRLVADPVTGQPVCSCQYESSRLAALNSYPRLPAGSSLPYGAAYSGTDQGPYPSIGVDSSYFSSMNAPYGLKDTPGTDMGVYGGLGSTAGYGYSPYDPYGYGGHYDLSARRKNATRESTGTLKAWMNEHKKNPYPTKGEKIMLAIITKMTLTQISTWFANARRRLKKENKMTWEPKNKTESDDDERKSEDKERSEGDKDEAEKDSVLGNDTSDAMSPLTGTEVKSETLSPTDSWKEKAAAAAAAASLDDCNDPQKPKIWSLADTGQVQDAAAGWRLAGGH</sequence>
<evidence type="ECO:0000256" key="1">
    <source>
        <dbReference type="ARBA" id="ARBA00004123"/>
    </source>
</evidence>
<dbReference type="GO" id="GO:0042693">
    <property type="term" value="P:muscle cell fate commitment"/>
    <property type="evidence" value="ECO:0007669"/>
    <property type="project" value="UniProtKB-ARBA"/>
</dbReference>
<dbReference type="InterPro" id="IPR017970">
    <property type="entry name" value="Homeobox_CS"/>
</dbReference>
<dbReference type="PANTHER" id="PTHR11211:SF46">
    <property type="entry name" value="HOMEOBOX PROTEIN ARAUCAN-RELATED"/>
    <property type="match status" value="1"/>
</dbReference>
<evidence type="ECO:0000256" key="6">
    <source>
        <dbReference type="PROSITE-ProRule" id="PRU00108"/>
    </source>
</evidence>
<dbReference type="InterPro" id="IPR009057">
    <property type="entry name" value="Homeodomain-like_sf"/>
</dbReference>
<dbReference type="AlphaFoldDB" id="A0A6A4UVE6"/>
<name>A0A6A4UVE6_AMPAM</name>
<dbReference type="PROSITE" id="PS50071">
    <property type="entry name" value="HOMEOBOX_2"/>
    <property type="match status" value="1"/>
</dbReference>
<keyword evidence="5 6" id="KW-0539">Nucleus</keyword>
<dbReference type="GO" id="GO:0045317">
    <property type="term" value="P:equator specification"/>
    <property type="evidence" value="ECO:0007669"/>
    <property type="project" value="UniProtKB-ARBA"/>
</dbReference>
<organism evidence="9 10">
    <name type="scientific">Amphibalanus amphitrite</name>
    <name type="common">Striped barnacle</name>
    <name type="synonym">Balanus amphitrite</name>
    <dbReference type="NCBI Taxonomy" id="1232801"/>
    <lineage>
        <taxon>Eukaryota</taxon>
        <taxon>Metazoa</taxon>
        <taxon>Ecdysozoa</taxon>
        <taxon>Arthropoda</taxon>
        <taxon>Crustacea</taxon>
        <taxon>Multicrustacea</taxon>
        <taxon>Cirripedia</taxon>
        <taxon>Thoracica</taxon>
        <taxon>Thoracicalcarea</taxon>
        <taxon>Balanomorpha</taxon>
        <taxon>Balanoidea</taxon>
        <taxon>Balanidae</taxon>
        <taxon>Amphibalaninae</taxon>
        <taxon>Amphibalanus</taxon>
    </lineage>
</organism>
<evidence type="ECO:0000256" key="5">
    <source>
        <dbReference type="ARBA" id="ARBA00023242"/>
    </source>
</evidence>
<keyword evidence="3 6" id="KW-0238">DNA-binding</keyword>
<dbReference type="InterPro" id="IPR001356">
    <property type="entry name" value="HD"/>
</dbReference>
<dbReference type="GO" id="GO:0000981">
    <property type="term" value="F:DNA-binding transcription factor activity, RNA polymerase II-specific"/>
    <property type="evidence" value="ECO:0007669"/>
    <property type="project" value="InterPro"/>
</dbReference>
<dbReference type="GO" id="GO:0000978">
    <property type="term" value="F:RNA polymerase II cis-regulatory region sequence-specific DNA binding"/>
    <property type="evidence" value="ECO:0007669"/>
    <property type="project" value="TreeGrafter"/>
</dbReference>
<evidence type="ECO:0000313" key="10">
    <source>
        <dbReference type="Proteomes" id="UP000440578"/>
    </source>
</evidence>
<dbReference type="Pfam" id="PF05920">
    <property type="entry name" value="Homeobox_KN"/>
    <property type="match status" value="1"/>
</dbReference>
<evidence type="ECO:0000256" key="7">
    <source>
        <dbReference type="SAM" id="MobiDB-lite"/>
    </source>
</evidence>
<gene>
    <name evidence="9" type="primary">ara_0</name>
    <name evidence="9" type="ORF">FJT64_014863</name>
</gene>
<dbReference type="EMBL" id="VIIS01002238">
    <property type="protein sequence ID" value="KAF0286666.1"/>
    <property type="molecule type" value="Genomic_DNA"/>
</dbReference>
<evidence type="ECO:0000256" key="4">
    <source>
        <dbReference type="ARBA" id="ARBA00023155"/>
    </source>
</evidence>
<dbReference type="Proteomes" id="UP000440578">
    <property type="component" value="Unassembled WGS sequence"/>
</dbReference>
<dbReference type="GO" id="GO:0030182">
    <property type="term" value="P:neuron differentiation"/>
    <property type="evidence" value="ECO:0007669"/>
    <property type="project" value="TreeGrafter"/>
</dbReference>
<dbReference type="FunFam" id="1.10.10.60:FF:000003">
    <property type="entry name" value="Iroquois-class homeobox protein IRX"/>
    <property type="match status" value="1"/>
</dbReference>
<dbReference type="Gene3D" id="1.10.10.60">
    <property type="entry name" value="Homeodomain-like"/>
    <property type="match status" value="1"/>
</dbReference>
<evidence type="ECO:0000256" key="3">
    <source>
        <dbReference type="ARBA" id="ARBA00023125"/>
    </source>
</evidence>
<dbReference type="GO" id="GO:0005634">
    <property type="term" value="C:nucleus"/>
    <property type="evidence" value="ECO:0007669"/>
    <property type="project" value="UniProtKB-SubCell"/>
</dbReference>
<accession>A0A6A4UVE6</accession>
<evidence type="ECO:0000256" key="2">
    <source>
        <dbReference type="ARBA" id="ARBA00008446"/>
    </source>
</evidence>
<reference evidence="9 10" key="1">
    <citation type="submission" date="2019-07" db="EMBL/GenBank/DDBJ databases">
        <title>Draft genome assembly of a fouling barnacle, Amphibalanus amphitrite (Darwin, 1854): The first reference genome for Thecostraca.</title>
        <authorList>
            <person name="Kim W."/>
        </authorList>
    </citation>
    <scope>NUCLEOTIDE SEQUENCE [LARGE SCALE GENOMIC DNA]</scope>
    <source>
        <strain evidence="9">SNU_AA5</strain>
        <tissue evidence="9">Soma without cirri and trophi</tissue>
    </source>
</reference>
<dbReference type="CDD" id="cd00086">
    <property type="entry name" value="homeodomain"/>
    <property type="match status" value="1"/>
</dbReference>
<dbReference type="GO" id="GO:0048468">
    <property type="term" value="P:cell development"/>
    <property type="evidence" value="ECO:0007669"/>
    <property type="project" value="TreeGrafter"/>
</dbReference>
<dbReference type="PROSITE" id="PS00027">
    <property type="entry name" value="HOMEOBOX_1"/>
    <property type="match status" value="1"/>
</dbReference>
<keyword evidence="10" id="KW-1185">Reference proteome</keyword>
<feature type="compositionally biased region" description="Basic and acidic residues" evidence="7">
    <location>
        <begin position="212"/>
        <end position="248"/>
    </location>
</feature>
<comment type="caution">
    <text evidence="9">The sequence shown here is derived from an EMBL/GenBank/DDBJ whole genome shotgun (WGS) entry which is preliminary data.</text>
</comment>
<evidence type="ECO:0000259" key="8">
    <source>
        <dbReference type="PROSITE" id="PS50071"/>
    </source>
</evidence>
<dbReference type="OrthoDB" id="5399138at2759"/>
<proteinExistence type="inferred from homology"/>
<dbReference type="SUPFAM" id="SSF46689">
    <property type="entry name" value="Homeodomain-like"/>
    <property type="match status" value="1"/>
</dbReference>
<comment type="similarity">
    <text evidence="2">Belongs to the TALE/IRO homeobox family.</text>
</comment>